<keyword evidence="3" id="KW-1185">Reference proteome</keyword>
<dbReference type="GO" id="GO:0016853">
    <property type="term" value="F:isomerase activity"/>
    <property type="evidence" value="ECO:0007669"/>
    <property type="project" value="UniProtKB-KW"/>
</dbReference>
<dbReference type="Gene3D" id="3.40.30.10">
    <property type="entry name" value="Glutaredoxin"/>
    <property type="match status" value="1"/>
</dbReference>
<organism evidence="2 3">
    <name type="scientific">Pseudomonas panipatensis</name>
    <dbReference type="NCBI Taxonomy" id="428992"/>
    <lineage>
        <taxon>Bacteria</taxon>
        <taxon>Pseudomonadati</taxon>
        <taxon>Pseudomonadota</taxon>
        <taxon>Gammaproteobacteria</taxon>
        <taxon>Pseudomonadales</taxon>
        <taxon>Pseudomonadaceae</taxon>
        <taxon>Pseudomonas</taxon>
    </lineage>
</organism>
<evidence type="ECO:0000313" key="2">
    <source>
        <dbReference type="EMBL" id="SDI13854.1"/>
    </source>
</evidence>
<gene>
    <name evidence="2" type="ORF">SAMN05216272_10626</name>
</gene>
<dbReference type="Proteomes" id="UP000199636">
    <property type="component" value="Unassembled WGS sequence"/>
</dbReference>
<dbReference type="AlphaFoldDB" id="A0A1G8I4U1"/>
<dbReference type="RefSeq" id="WP_090263430.1">
    <property type="nucleotide sequence ID" value="NZ_FNDS01000006.1"/>
</dbReference>
<evidence type="ECO:0000259" key="1">
    <source>
        <dbReference type="Pfam" id="PF01323"/>
    </source>
</evidence>
<dbReference type="SUPFAM" id="SSF52833">
    <property type="entry name" value="Thioredoxin-like"/>
    <property type="match status" value="1"/>
</dbReference>
<dbReference type="EMBL" id="FNDS01000006">
    <property type="protein sequence ID" value="SDI13854.1"/>
    <property type="molecule type" value="Genomic_DNA"/>
</dbReference>
<name>A0A1G8I4U1_9PSED</name>
<reference evidence="3" key="1">
    <citation type="submission" date="2016-10" db="EMBL/GenBank/DDBJ databases">
        <authorList>
            <person name="Varghese N."/>
            <person name="Submissions S."/>
        </authorList>
    </citation>
    <scope>NUCLEOTIDE SEQUENCE [LARGE SCALE GENOMIC DNA]</scope>
    <source>
        <strain evidence="3">CCM 7469</strain>
    </source>
</reference>
<evidence type="ECO:0000313" key="3">
    <source>
        <dbReference type="Proteomes" id="UP000199636"/>
    </source>
</evidence>
<dbReference type="OrthoDB" id="9799122at2"/>
<dbReference type="InterPro" id="IPR001853">
    <property type="entry name" value="DSBA-like_thioredoxin_dom"/>
</dbReference>
<dbReference type="Pfam" id="PF01323">
    <property type="entry name" value="DSBA"/>
    <property type="match status" value="1"/>
</dbReference>
<feature type="domain" description="DSBA-like thioredoxin" evidence="1">
    <location>
        <begin position="6"/>
        <end position="207"/>
    </location>
</feature>
<keyword evidence="2" id="KW-0413">Isomerase</keyword>
<proteinExistence type="predicted"/>
<accession>A0A1G8I4U1</accession>
<dbReference type="PANTHER" id="PTHR13887:SF41">
    <property type="entry name" value="THIOREDOXIN SUPERFAMILY PROTEIN"/>
    <property type="match status" value="1"/>
</dbReference>
<sequence length="227" mass="25168">MSVVHIEMTFDFICPWCLIGKRNLEAAVRRLASLRPQVQVQLSWLGMQLLPEVPEQGEPFADFYVRRLGGKRALRARQAEVRAAARRAGVEIDLARIQTMPNSARAHRLFLRAAQLGSAAQSRALLDGLFRAYFQDGEDLGQAGTLRALLRRHGYDPEDFAEALAEASRYFIGRRVGLADISVPLFLVDGRPFALGAQSPEQLLAALCRTLDRQAQAQAQSAQRVSA</sequence>
<dbReference type="PANTHER" id="PTHR13887">
    <property type="entry name" value="GLUTATHIONE S-TRANSFERASE KAPPA"/>
    <property type="match status" value="1"/>
</dbReference>
<dbReference type="STRING" id="428992.SAMN05216272_10626"/>
<dbReference type="InterPro" id="IPR036249">
    <property type="entry name" value="Thioredoxin-like_sf"/>
</dbReference>
<dbReference type="GO" id="GO:0016491">
    <property type="term" value="F:oxidoreductase activity"/>
    <property type="evidence" value="ECO:0007669"/>
    <property type="project" value="InterPro"/>
</dbReference>
<protein>
    <submittedName>
        <fullName evidence="2">Predicted dithiol-disulfide isomerase, DsbA family</fullName>
    </submittedName>
</protein>